<proteinExistence type="predicted"/>
<dbReference type="InterPro" id="IPR002821">
    <property type="entry name" value="Hydantoinase_A"/>
</dbReference>
<reference evidence="5 6" key="1">
    <citation type="submission" date="2019-11" db="EMBL/GenBank/DDBJ databases">
        <title>Whole-genome sequencing of Allorhizobium vitis.</title>
        <authorList>
            <person name="Gan H.M."/>
            <person name="Savka M.A."/>
        </authorList>
    </citation>
    <scope>NUCLEOTIDE SEQUENCE [LARGE SCALE GENOMIC DNA]</scope>
    <source>
        <strain evidence="4 6">RF2/1</strain>
        <strain evidence="3 5">T1/7</strain>
    </source>
</reference>
<dbReference type="EMBL" id="MBFE02000031">
    <property type="protein sequence ID" value="MUO45229.1"/>
    <property type="molecule type" value="Genomic_DNA"/>
</dbReference>
<dbReference type="InterPro" id="IPR008040">
    <property type="entry name" value="Hydant_A_N"/>
</dbReference>
<evidence type="ECO:0000313" key="3">
    <source>
        <dbReference type="EMBL" id="MUO45229.1"/>
    </source>
</evidence>
<gene>
    <name evidence="4" type="ORF">BBK91_025330</name>
    <name evidence="3" type="ORF">BBL17_026010</name>
</gene>
<dbReference type="PANTHER" id="PTHR11365:SF23">
    <property type="entry name" value="HYPOTHETICAL 5-OXOPROLINASE (EUROFUNG)-RELATED"/>
    <property type="match status" value="1"/>
</dbReference>
<protein>
    <submittedName>
        <fullName evidence="4">Hydantoinase/oxoprolinase family protein</fullName>
    </submittedName>
</protein>
<organism evidence="4 6">
    <name type="scientific">Agrobacterium vitis</name>
    <name type="common">Rhizobium vitis</name>
    <dbReference type="NCBI Taxonomy" id="373"/>
    <lineage>
        <taxon>Bacteria</taxon>
        <taxon>Pseudomonadati</taxon>
        <taxon>Pseudomonadota</taxon>
        <taxon>Alphaproteobacteria</taxon>
        <taxon>Hyphomicrobiales</taxon>
        <taxon>Rhizobiaceae</taxon>
        <taxon>Rhizobium/Agrobacterium group</taxon>
        <taxon>Agrobacterium</taxon>
    </lineage>
</organism>
<dbReference type="PANTHER" id="PTHR11365">
    <property type="entry name" value="5-OXOPROLINASE RELATED"/>
    <property type="match status" value="1"/>
</dbReference>
<dbReference type="RefSeq" id="WP_015918203.1">
    <property type="nucleotide sequence ID" value="NZ_MBFA02000027.1"/>
</dbReference>
<evidence type="ECO:0000259" key="1">
    <source>
        <dbReference type="Pfam" id="PF01968"/>
    </source>
</evidence>
<evidence type="ECO:0000313" key="4">
    <source>
        <dbReference type="EMBL" id="MUP13170.1"/>
    </source>
</evidence>
<dbReference type="Proteomes" id="UP000179536">
    <property type="component" value="Unassembled WGS sequence"/>
</dbReference>
<dbReference type="SUPFAM" id="SSF53067">
    <property type="entry name" value="Actin-like ATPase domain"/>
    <property type="match status" value="1"/>
</dbReference>
<dbReference type="Pfam" id="PF01968">
    <property type="entry name" value="Hydantoinase_A"/>
    <property type="match status" value="1"/>
</dbReference>
<dbReference type="AlphaFoldDB" id="A0ABD6HED6"/>
<feature type="domain" description="Hydantoinase A/oxoprolinase" evidence="1">
    <location>
        <begin position="201"/>
        <end position="485"/>
    </location>
</feature>
<dbReference type="InterPro" id="IPR043129">
    <property type="entry name" value="ATPase_NBD"/>
</dbReference>
<dbReference type="InterPro" id="IPR045079">
    <property type="entry name" value="Oxoprolinase-like"/>
</dbReference>
<dbReference type="Proteomes" id="UP000179454">
    <property type="component" value="Unassembled WGS sequence"/>
</dbReference>
<comment type="caution">
    <text evidence="4">The sequence shown here is derived from an EMBL/GenBank/DDBJ whole genome shotgun (WGS) entry which is preliminary data.</text>
</comment>
<accession>A0ABD6HED6</accession>
<dbReference type="EMBL" id="MBFA02000027">
    <property type="protein sequence ID" value="MUP13170.1"/>
    <property type="molecule type" value="Genomic_DNA"/>
</dbReference>
<name>A0ABD6HED6_AGRVI</name>
<feature type="domain" description="Hydantoinase/oxoprolinase N-terminal" evidence="2">
    <location>
        <begin position="4"/>
        <end position="180"/>
    </location>
</feature>
<evidence type="ECO:0000259" key="2">
    <source>
        <dbReference type="Pfam" id="PF05378"/>
    </source>
</evidence>
<evidence type="ECO:0000313" key="6">
    <source>
        <dbReference type="Proteomes" id="UP000179536"/>
    </source>
</evidence>
<sequence length="673" mass="72431">MATRIGVDIGGTFTDLVYFDEENGRTVEGKVPTVPSAPEEGVAHAIRAHVPQDIIDSAAYFLHGTTVGLNALLERRGAKVGLITTQGFRDVLEIRRGDRAEMYNLFWKQTVPLVPRRLRLEVDGRIRGDGAVLSPVTRESVLAAYELLAAEKVDSIAVCLISAFANPQHELEIEAILRDAGYEGGISLSHKISGEYREYERTSTTVIDAFVRGRMSNYLRRLENTLRNLGFKGQCLITRSGSGSMTFSEAEDRPFETIMSGPVGGAQGAGELAKMLGRKAMITADVGGTSFDTAVIINGEPQVLFEGMIDNMPVQTPWVDVRSIGSGGGSLAYVDVGNLMRVGPQSAGAVPGPACYGKGGTQPALTDAAAYLGMLGPGNLASGIHLDIGKAEAALAPVASAIGQDIEMTAAGVLRIASSAMANAMREISLDQGFDPREMTLLPFGGAGPLMATLLADELKMNEIVVPPLAGNFSAWGLLGADMVQSAARTRILDLTDDSLKIANEVLEGLFVAIRSRSERSFAEAVNAVRLDLRYKGQEHRLSIVADNENGRISEGAESIKTKFRAEYSRTFGSTMNDEIEVVSIRATVRVPLPRREIRFTHEPEAVAEFQMLEAFSFEKGKRMSFAIVQRQAIVGKLSGPAIITEGTCTTYLDADWTARIGTVGEIILERKN</sequence>
<keyword evidence="5" id="KW-1185">Reference proteome</keyword>
<evidence type="ECO:0000313" key="5">
    <source>
        <dbReference type="Proteomes" id="UP000179454"/>
    </source>
</evidence>
<dbReference type="Pfam" id="PF05378">
    <property type="entry name" value="Hydant_A_N"/>
    <property type="match status" value="1"/>
</dbReference>